<feature type="transmembrane region" description="Helical" evidence="2">
    <location>
        <begin position="17"/>
        <end position="41"/>
    </location>
</feature>
<dbReference type="AlphaFoldDB" id="A0AA88V6R9"/>
<comment type="caution">
    <text evidence="3">The sequence shown here is derived from an EMBL/GenBank/DDBJ whole genome shotgun (WGS) entry which is preliminary data.</text>
</comment>
<dbReference type="PANTHER" id="PTHR11206">
    <property type="entry name" value="MULTIDRUG RESISTANCE PROTEIN"/>
    <property type="match status" value="1"/>
</dbReference>
<proteinExistence type="inferred from homology"/>
<dbReference type="GO" id="GO:0015297">
    <property type="term" value="F:antiporter activity"/>
    <property type="evidence" value="ECO:0007669"/>
    <property type="project" value="InterPro"/>
</dbReference>
<keyword evidence="2" id="KW-0472">Membrane</keyword>
<name>A0AA88V6R9_9ASTE</name>
<protein>
    <submittedName>
        <fullName evidence="3">Uncharacterized protein</fullName>
    </submittedName>
</protein>
<feature type="transmembrane region" description="Helical" evidence="2">
    <location>
        <begin position="61"/>
        <end position="83"/>
    </location>
</feature>
<comment type="similarity">
    <text evidence="1">Belongs to the multi antimicrobial extrusion (MATE) (TC 2.A.66.1) family.</text>
</comment>
<dbReference type="InterPro" id="IPR002528">
    <property type="entry name" value="MATE_fam"/>
</dbReference>
<sequence>VRVANELGAGNGKGAKFATIVSVMTSIVIGVFFWLLIMIFHNDIALIFSTSKPILEAVDNLSILLAFTILLNSVQPVLSGVAIGSGWQSYVAYINLGCYYLIGVPLGVVMGWVFNLGVKGIWAGMIFGGTAVQTVILAIITFRCNWEKEAEKASMHVKKWADLN</sequence>
<organism evidence="3 4">
    <name type="scientific">Escallonia herrerae</name>
    <dbReference type="NCBI Taxonomy" id="1293975"/>
    <lineage>
        <taxon>Eukaryota</taxon>
        <taxon>Viridiplantae</taxon>
        <taxon>Streptophyta</taxon>
        <taxon>Embryophyta</taxon>
        <taxon>Tracheophyta</taxon>
        <taxon>Spermatophyta</taxon>
        <taxon>Magnoliopsida</taxon>
        <taxon>eudicotyledons</taxon>
        <taxon>Gunneridae</taxon>
        <taxon>Pentapetalae</taxon>
        <taxon>asterids</taxon>
        <taxon>campanulids</taxon>
        <taxon>Escalloniales</taxon>
        <taxon>Escalloniaceae</taxon>
        <taxon>Escallonia</taxon>
    </lineage>
</organism>
<feature type="transmembrane region" description="Helical" evidence="2">
    <location>
        <begin position="120"/>
        <end position="142"/>
    </location>
</feature>
<dbReference type="GO" id="GO:0042910">
    <property type="term" value="F:xenobiotic transmembrane transporter activity"/>
    <property type="evidence" value="ECO:0007669"/>
    <property type="project" value="InterPro"/>
</dbReference>
<dbReference type="GO" id="GO:0016020">
    <property type="term" value="C:membrane"/>
    <property type="evidence" value="ECO:0007669"/>
    <property type="project" value="InterPro"/>
</dbReference>
<evidence type="ECO:0000313" key="3">
    <source>
        <dbReference type="EMBL" id="KAK3002920.1"/>
    </source>
</evidence>
<evidence type="ECO:0000256" key="1">
    <source>
        <dbReference type="ARBA" id="ARBA00010199"/>
    </source>
</evidence>
<dbReference type="EMBL" id="JAVXUP010002505">
    <property type="protein sequence ID" value="KAK3002920.1"/>
    <property type="molecule type" value="Genomic_DNA"/>
</dbReference>
<keyword evidence="2" id="KW-0812">Transmembrane</keyword>
<dbReference type="Pfam" id="PF01554">
    <property type="entry name" value="MatE"/>
    <property type="match status" value="1"/>
</dbReference>
<feature type="transmembrane region" description="Helical" evidence="2">
    <location>
        <begin position="90"/>
        <end position="114"/>
    </location>
</feature>
<accession>A0AA88V6R9</accession>
<keyword evidence="2" id="KW-1133">Transmembrane helix</keyword>
<gene>
    <name evidence="3" type="ORF">RJ639_019900</name>
</gene>
<evidence type="ECO:0000313" key="4">
    <source>
        <dbReference type="Proteomes" id="UP001188597"/>
    </source>
</evidence>
<feature type="non-terminal residue" evidence="3">
    <location>
        <position position="1"/>
    </location>
</feature>
<reference evidence="3" key="1">
    <citation type="submission" date="2022-12" db="EMBL/GenBank/DDBJ databases">
        <title>Draft genome assemblies for two species of Escallonia (Escalloniales).</title>
        <authorList>
            <person name="Chanderbali A."/>
            <person name="Dervinis C."/>
            <person name="Anghel I."/>
            <person name="Soltis D."/>
            <person name="Soltis P."/>
            <person name="Zapata F."/>
        </authorList>
    </citation>
    <scope>NUCLEOTIDE SEQUENCE</scope>
    <source>
        <strain evidence="3">UCBG64.0493</strain>
        <tissue evidence="3">Leaf</tissue>
    </source>
</reference>
<keyword evidence="4" id="KW-1185">Reference proteome</keyword>
<evidence type="ECO:0000256" key="2">
    <source>
        <dbReference type="SAM" id="Phobius"/>
    </source>
</evidence>
<dbReference type="Proteomes" id="UP001188597">
    <property type="component" value="Unassembled WGS sequence"/>
</dbReference>